<dbReference type="AlphaFoldDB" id="A0ABD1YHB1"/>
<feature type="zinc finger region" description="C3H1-type" evidence="4">
    <location>
        <begin position="81"/>
        <end position="109"/>
    </location>
</feature>
<dbReference type="Gene3D" id="3.30.160.60">
    <property type="entry name" value="Classic Zinc Finger"/>
    <property type="match status" value="1"/>
</dbReference>
<protein>
    <recommendedName>
        <fullName evidence="6">C3H1-type domain-containing protein</fullName>
    </recommendedName>
</protein>
<dbReference type="InterPro" id="IPR000571">
    <property type="entry name" value="Znf_CCCH"/>
</dbReference>
<dbReference type="InterPro" id="IPR036236">
    <property type="entry name" value="Znf_C2H2_sf"/>
</dbReference>
<dbReference type="PANTHER" id="PTHR16465:SF0">
    <property type="entry name" value="ZINC FINGER MATRIN-TYPE PROTEIN 5"/>
    <property type="match status" value="1"/>
</dbReference>
<evidence type="ECO:0000256" key="5">
    <source>
        <dbReference type="SAM" id="MobiDB-lite"/>
    </source>
</evidence>
<sequence>MPSSAECSAAGAFFSSFVRTCKGECKLGSLGLTTPTVCRVTDMRQKFHDTPASRKRHMQGILHQRAVKAWYDRFRDTEQDGGRRGVCTYFQRTGTCHYGSNCYYLHLTPPNFYAPVGMSDPNVSNIAVGLSPVPPPSPPPPPPGKDLAESQLPPSLRPPPEEGYPPMPFVDWG</sequence>
<name>A0ABD1YHB1_9MARC</name>
<dbReference type="Gene3D" id="4.10.1000.10">
    <property type="entry name" value="Zinc finger, CCCH-type"/>
    <property type="match status" value="1"/>
</dbReference>
<accession>A0ABD1YHB1</accession>
<dbReference type="SUPFAM" id="SSF57667">
    <property type="entry name" value="beta-beta-alpha zinc fingers"/>
    <property type="match status" value="1"/>
</dbReference>
<feature type="domain" description="C3H1-type" evidence="6">
    <location>
        <begin position="81"/>
        <end position="109"/>
    </location>
</feature>
<dbReference type="Pfam" id="PF00642">
    <property type="entry name" value="zf-CCCH"/>
    <property type="match status" value="1"/>
</dbReference>
<evidence type="ECO:0000256" key="1">
    <source>
        <dbReference type="ARBA" id="ARBA00022723"/>
    </source>
</evidence>
<feature type="region of interest" description="Disordered" evidence="5">
    <location>
        <begin position="129"/>
        <end position="173"/>
    </location>
</feature>
<dbReference type="Pfam" id="PF06220">
    <property type="entry name" value="zf-U1"/>
    <property type="match status" value="1"/>
</dbReference>
<keyword evidence="1 4" id="KW-0479">Metal-binding</keyword>
<keyword evidence="3 4" id="KW-0862">Zinc</keyword>
<keyword evidence="8" id="KW-1185">Reference proteome</keyword>
<proteinExistence type="predicted"/>
<evidence type="ECO:0000256" key="3">
    <source>
        <dbReference type="ARBA" id="ARBA00022833"/>
    </source>
</evidence>
<evidence type="ECO:0000256" key="2">
    <source>
        <dbReference type="ARBA" id="ARBA00022771"/>
    </source>
</evidence>
<reference evidence="7 8" key="1">
    <citation type="submission" date="2024-09" db="EMBL/GenBank/DDBJ databases">
        <title>Chromosome-scale assembly of Riccia fluitans.</title>
        <authorList>
            <person name="Paukszto L."/>
            <person name="Sawicki J."/>
            <person name="Karawczyk K."/>
            <person name="Piernik-Szablinska J."/>
            <person name="Szczecinska M."/>
            <person name="Mazdziarz M."/>
        </authorList>
    </citation>
    <scope>NUCLEOTIDE SEQUENCE [LARGE SCALE GENOMIC DNA]</scope>
    <source>
        <strain evidence="7">Rf_01</strain>
        <tissue evidence="7">Aerial parts of the thallus</tissue>
    </source>
</reference>
<feature type="compositionally biased region" description="Pro residues" evidence="5">
    <location>
        <begin position="155"/>
        <end position="173"/>
    </location>
</feature>
<keyword evidence="2 4" id="KW-0863">Zinc-finger</keyword>
<dbReference type="EMBL" id="JBHFFA010000004">
    <property type="protein sequence ID" value="KAL2630122.1"/>
    <property type="molecule type" value="Genomic_DNA"/>
</dbReference>
<dbReference type="Proteomes" id="UP001605036">
    <property type="component" value="Unassembled WGS sequence"/>
</dbReference>
<evidence type="ECO:0000259" key="6">
    <source>
        <dbReference type="PROSITE" id="PS50103"/>
    </source>
</evidence>
<dbReference type="SUPFAM" id="SSF90229">
    <property type="entry name" value="CCCH zinc finger"/>
    <property type="match status" value="1"/>
</dbReference>
<dbReference type="GO" id="GO:0008270">
    <property type="term" value="F:zinc ion binding"/>
    <property type="evidence" value="ECO:0007669"/>
    <property type="project" value="UniProtKB-KW"/>
</dbReference>
<comment type="caution">
    <text evidence="7">The sequence shown here is derived from an EMBL/GenBank/DDBJ whole genome shotgun (WGS) entry which is preliminary data.</text>
</comment>
<organism evidence="7 8">
    <name type="scientific">Riccia fluitans</name>
    <dbReference type="NCBI Taxonomy" id="41844"/>
    <lineage>
        <taxon>Eukaryota</taxon>
        <taxon>Viridiplantae</taxon>
        <taxon>Streptophyta</taxon>
        <taxon>Embryophyta</taxon>
        <taxon>Marchantiophyta</taxon>
        <taxon>Marchantiopsida</taxon>
        <taxon>Marchantiidae</taxon>
        <taxon>Marchantiales</taxon>
        <taxon>Ricciaceae</taxon>
        <taxon>Riccia</taxon>
    </lineage>
</organism>
<evidence type="ECO:0000313" key="7">
    <source>
        <dbReference type="EMBL" id="KAL2630122.1"/>
    </source>
</evidence>
<dbReference type="InterPro" id="IPR013085">
    <property type="entry name" value="U1-CZ_Znf_C2H2"/>
</dbReference>
<gene>
    <name evidence="7" type="ORF">R1flu_014808</name>
</gene>
<dbReference type="PANTHER" id="PTHR16465">
    <property type="entry name" value="NUCLEASE-RELATED"/>
    <property type="match status" value="1"/>
</dbReference>
<feature type="compositionally biased region" description="Pro residues" evidence="5">
    <location>
        <begin position="132"/>
        <end position="144"/>
    </location>
</feature>
<dbReference type="InterPro" id="IPR036855">
    <property type="entry name" value="Znf_CCCH_sf"/>
</dbReference>
<dbReference type="PROSITE" id="PS50103">
    <property type="entry name" value="ZF_C3H1"/>
    <property type="match status" value="1"/>
</dbReference>
<evidence type="ECO:0000313" key="8">
    <source>
        <dbReference type="Proteomes" id="UP001605036"/>
    </source>
</evidence>
<evidence type="ECO:0000256" key="4">
    <source>
        <dbReference type="PROSITE-ProRule" id="PRU00723"/>
    </source>
</evidence>